<accession>A0A8X6M0T5</accession>
<sequence length="84" mass="9770">MGLSLQHLLSYWYESDDFVQHIVAEDKIWCHHFQPEVCQHVMVTSRLTKVLKIQSSAVSWKGDVDGLMDQRYHSDNQVKVAVLN</sequence>
<protein>
    <submittedName>
        <fullName evidence="1">Uncharacterized protein</fullName>
    </submittedName>
</protein>
<proteinExistence type="predicted"/>
<dbReference type="Proteomes" id="UP000887116">
    <property type="component" value="Unassembled WGS sequence"/>
</dbReference>
<name>A0A8X6M0T5_TRICU</name>
<keyword evidence="2" id="KW-1185">Reference proteome</keyword>
<gene>
    <name evidence="1" type="ORF">TNCT_271031</name>
</gene>
<dbReference type="AlphaFoldDB" id="A0A8X6M0T5"/>
<reference evidence="1" key="1">
    <citation type="submission" date="2020-07" db="EMBL/GenBank/DDBJ databases">
        <title>Multicomponent nature underlies the extraordinary mechanical properties of spider dragline silk.</title>
        <authorList>
            <person name="Kono N."/>
            <person name="Nakamura H."/>
            <person name="Mori M."/>
            <person name="Yoshida Y."/>
            <person name="Ohtoshi R."/>
            <person name="Malay A.D."/>
            <person name="Moran D.A.P."/>
            <person name="Tomita M."/>
            <person name="Numata K."/>
            <person name="Arakawa K."/>
        </authorList>
    </citation>
    <scope>NUCLEOTIDE SEQUENCE</scope>
</reference>
<evidence type="ECO:0000313" key="1">
    <source>
        <dbReference type="EMBL" id="GFR29936.1"/>
    </source>
</evidence>
<evidence type="ECO:0000313" key="2">
    <source>
        <dbReference type="Proteomes" id="UP000887116"/>
    </source>
</evidence>
<organism evidence="1 2">
    <name type="scientific">Trichonephila clavata</name>
    <name type="common">Joro spider</name>
    <name type="synonym">Nephila clavata</name>
    <dbReference type="NCBI Taxonomy" id="2740835"/>
    <lineage>
        <taxon>Eukaryota</taxon>
        <taxon>Metazoa</taxon>
        <taxon>Ecdysozoa</taxon>
        <taxon>Arthropoda</taxon>
        <taxon>Chelicerata</taxon>
        <taxon>Arachnida</taxon>
        <taxon>Araneae</taxon>
        <taxon>Araneomorphae</taxon>
        <taxon>Entelegynae</taxon>
        <taxon>Araneoidea</taxon>
        <taxon>Nephilidae</taxon>
        <taxon>Trichonephila</taxon>
    </lineage>
</organism>
<comment type="caution">
    <text evidence="1">The sequence shown here is derived from an EMBL/GenBank/DDBJ whole genome shotgun (WGS) entry which is preliminary data.</text>
</comment>
<dbReference type="EMBL" id="BMAO01019334">
    <property type="protein sequence ID" value="GFR29936.1"/>
    <property type="molecule type" value="Genomic_DNA"/>
</dbReference>